<proteinExistence type="predicted"/>
<evidence type="ECO:0000313" key="1">
    <source>
        <dbReference type="EMBL" id="SHJ10156.1"/>
    </source>
</evidence>
<evidence type="ECO:0000313" key="2">
    <source>
        <dbReference type="Proteomes" id="UP000184225"/>
    </source>
</evidence>
<dbReference type="SUPFAM" id="SSF49464">
    <property type="entry name" value="Carboxypeptidase regulatory domain-like"/>
    <property type="match status" value="1"/>
</dbReference>
<dbReference type="OrthoDB" id="7432683at2"/>
<accession>A0A1M6GJP9</accession>
<dbReference type="Proteomes" id="UP000184225">
    <property type="component" value="Unassembled WGS sequence"/>
</dbReference>
<dbReference type="InterPro" id="IPR008969">
    <property type="entry name" value="CarboxyPept-like_regulatory"/>
</dbReference>
<dbReference type="Gene3D" id="2.60.40.1120">
    <property type="entry name" value="Carboxypeptidase-like, regulatory domain"/>
    <property type="match status" value="1"/>
</dbReference>
<gene>
    <name evidence="1" type="ORF">SAMN04488096_10876</name>
</gene>
<sequence length="250" mass="28527">MKFKINIPEPCQENWQEMTPSQKGKFCARCQKEVTDFTKLSSSEIARKMSKDKQLCGRFTKAQLEEKYVLSSSSGLNRLGLSLGLGSIIAVAQPSFAQEKRSIQKSVLSFQNEKSQQQKEEVNISKILKNKMPVGGLNDSIIITGIVTDEENLPLPGVYVLQQNSTNSTQTDFDGNFSITIPKQDFENEIFLEVSYLGFETKFIQINEAQELQNIKLEMHGELLGEIVVYRPNIFKRFFNLFRSSENKRY</sequence>
<dbReference type="RefSeq" id="WP_073152527.1">
    <property type="nucleotide sequence ID" value="NZ_FQYY01000008.1"/>
</dbReference>
<dbReference type="Pfam" id="PF13715">
    <property type="entry name" value="CarbopepD_reg_2"/>
    <property type="match status" value="1"/>
</dbReference>
<organism evidence="1 2">
    <name type="scientific">Mesonia phycicola</name>
    <dbReference type="NCBI Taxonomy" id="579105"/>
    <lineage>
        <taxon>Bacteria</taxon>
        <taxon>Pseudomonadati</taxon>
        <taxon>Bacteroidota</taxon>
        <taxon>Flavobacteriia</taxon>
        <taxon>Flavobacteriales</taxon>
        <taxon>Flavobacteriaceae</taxon>
        <taxon>Mesonia</taxon>
    </lineage>
</organism>
<name>A0A1M6GJP9_9FLAO</name>
<protein>
    <submittedName>
        <fullName evidence="1">CarboxypepD_reg-like domain-containing protein</fullName>
    </submittedName>
</protein>
<keyword evidence="2" id="KW-1185">Reference proteome</keyword>
<reference evidence="1 2" key="1">
    <citation type="submission" date="2016-11" db="EMBL/GenBank/DDBJ databases">
        <authorList>
            <person name="Jaros S."/>
            <person name="Januszkiewicz K."/>
            <person name="Wedrychowicz H."/>
        </authorList>
    </citation>
    <scope>NUCLEOTIDE SEQUENCE [LARGE SCALE GENOMIC DNA]</scope>
    <source>
        <strain evidence="1 2">DSM 21425</strain>
    </source>
</reference>
<dbReference type="STRING" id="579105.SAMN04488096_10876"/>
<dbReference type="AlphaFoldDB" id="A0A1M6GJP9"/>
<dbReference type="EMBL" id="FQYY01000008">
    <property type="protein sequence ID" value="SHJ10156.1"/>
    <property type="molecule type" value="Genomic_DNA"/>
</dbReference>